<dbReference type="Proteomes" id="UP000055060">
    <property type="component" value="Unassembled WGS sequence"/>
</dbReference>
<organism evidence="2">
    <name type="scientific">Longilinea arvoryzae</name>
    <dbReference type="NCBI Taxonomy" id="360412"/>
    <lineage>
        <taxon>Bacteria</taxon>
        <taxon>Bacillati</taxon>
        <taxon>Chloroflexota</taxon>
        <taxon>Anaerolineae</taxon>
        <taxon>Anaerolineales</taxon>
        <taxon>Anaerolineaceae</taxon>
        <taxon>Longilinea</taxon>
    </lineage>
</organism>
<feature type="transmembrane region" description="Helical" evidence="1">
    <location>
        <begin position="9"/>
        <end position="26"/>
    </location>
</feature>
<proteinExistence type="predicted"/>
<keyword evidence="1" id="KW-0472">Membrane</keyword>
<sequence length="282" mass="29995">MKSDLQKHNWLIDAVLFGAFILSFFLDLTGLPLHQWLGLAVGGLVLYHLARHRNWVSAVGQRLSERLTSRAGGYFLIDFGLLFGFASIILSGVLISTWLDLVWANMAVVWAFHVVSSLLTLSLLLVKIGLHAGWILRTARERVFTARRGVAGPPGVASPSVNDARGRREFLKLMGAVGAVSLIALVNGASSLSQASASQRSTSEDLGEIVAPQSSATVSTPLEAANTATPSAAAQSVSQASAQVGSSQTCSVRCPRGCSYPGHCRRYTDANNDGKCDQGECV</sequence>
<reference evidence="2" key="1">
    <citation type="submission" date="2015-07" db="EMBL/GenBank/DDBJ databases">
        <title>Draft Genome Sequences of Anaerolinea thermolimosa IMO-1, Bellilinea caldifistulae GOMI-1, Leptolinea tardivitalis YMTK-2, Levilinea saccharolytica KIBI-1,Longilinea arvoryzae KOME-1, Previously Described as Members of the Anaerolineaceae (Chloroflexi).</title>
        <authorList>
            <person name="Sekiguchi Y."/>
            <person name="Ohashi A."/>
            <person name="Matsuura N."/>
            <person name="Tourlousse M.D."/>
        </authorList>
    </citation>
    <scope>NUCLEOTIDE SEQUENCE [LARGE SCALE GENOMIC DNA]</scope>
    <source>
        <strain evidence="2">KOME-1</strain>
    </source>
</reference>
<keyword evidence="3" id="KW-1185">Reference proteome</keyword>
<evidence type="ECO:0000256" key="1">
    <source>
        <dbReference type="SAM" id="Phobius"/>
    </source>
</evidence>
<feature type="transmembrane region" description="Helical" evidence="1">
    <location>
        <begin position="71"/>
        <end position="95"/>
    </location>
</feature>
<dbReference type="AlphaFoldDB" id="A0A0S7BDN8"/>
<feature type="transmembrane region" description="Helical" evidence="1">
    <location>
        <begin position="32"/>
        <end position="50"/>
    </location>
</feature>
<accession>A0A0S7BDN8</accession>
<evidence type="ECO:0000313" key="3">
    <source>
        <dbReference type="Proteomes" id="UP000055060"/>
    </source>
</evidence>
<gene>
    <name evidence="2" type="ORF">LARV_00205</name>
</gene>
<dbReference type="OrthoDB" id="9779183at2"/>
<protein>
    <recommendedName>
        <fullName evidence="4">DUF4405 domain-containing protein</fullName>
    </recommendedName>
</protein>
<dbReference type="EMBL" id="DF967972">
    <property type="protein sequence ID" value="GAP12470.1"/>
    <property type="molecule type" value="Genomic_DNA"/>
</dbReference>
<keyword evidence="1" id="KW-1133">Transmembrane helix</keyword>
<keyword evidence="1" id="KW-0812">Transmembrane</keyword>
<feature type="transmembrane region" description="Helical" evidence="1">
    <location>
        <begin position="107"/>
        <end position="130"/>
    </location>
</feature>
<evidence type="ECO:0000313" key="2">
    <source>
        <dbReference type="EMBL" id="GAP12470.1"/>
    </source>
</evidence>
<dbReference type="RefSeq" id="WP_075071892.1">
    <property type="nucleotide sequence ID" value="NZ_DF967972.1"/>
</dbReference>
<name>A0A0S7BDN8_9CHLR</name>
<evidence type="ECO:0008006" key="4">
    <source>
        <dbReference type="Google" id="ProtNLM"/>
    </source>
</evidence>